<dbReference type="CDD" id="cd06170">
    <property type="entry name" value="LuxR_C_like"/>
    <property type="match status" value="1"/>
</dbReference>
<sequence length="228" mass="25101">MKYKDNTIQVLLADEHQLILSAISSLIETFDGMTVIAEVVSERHLLDADGVYNDVDVALIDAMVISLEGMSSLSRIRNLLPKGRIVVLSDYSSDSFIRRLFEEGVAGFLHKNADVDALEMAIQKAASGERFVLTPMEPEPFVAAAPAKESSIIRDNPLTPRQSEVLELVAKGFRSKAIADQLNVSIKTIETHRADIMHRLGVRHTAGLVHEALRLGLMVSPNEKDEAE</sequence>
<reference evidence="6 7" key="1">
    <citation type="submission" date="2023-04" db="EMBL/GenBank/DDBJ databases">
        <title>A long-awaited taxogenomic arrangement of the family Halomonadaceae.</title>
        <authorList>
            <person name="De La Haba R."/>
            <person name="Chuvochina M."/>
            <person name="Wittouck S."/>
            <person name="Arahal D.R."/>
            <person name="Sanchez-Porro C."/>
            <person name="Hugenholtz P."/>
            <person name="Ventosa A."/>
        </authorList>
    </citation>
    <scope>NUCLEOTIDE SEQUENCE [LARGE SCALE GENOMIC DNA]</scope>
    <source>
        <strain evidence="6 7">DSM 18042</strain>
    </source>
</reference>
<keyword evidence="7" id="KW-1185">Reference proteome</keyword>
<dbReference type="SUPFAM" id="SSF52172">
    <property type="entry name" value="CheY-like"/>
    <property type="match status" value="1"/>
</dbReference>
<dbReference type="CDD" id="cd17535">
    <property type="entry name" value="REC_NarL-like"/>
    <property type="match status" value="1"/>
</dbReference>
<evidence type="ECO:0000259" key="4">
    <source>
        <dbReference type="PROSITE" id="PS50043"/>
    </source>
</evidence>
<keyword evidence="1 3" id="KW-0597">Phosphoprotein</keyword>
<keyword evidence="2" id="KW-0238">DNA-binding</keyword>
<dbReference type="Pfam" id="PF00072">
    <property type="entry name" value="Response_reg"/>
    <property type="match status" value="1"/>
</dbReference>
<dbReference type="InterPro" id="IPR016032">
    <property type="entry name" value="Sig_transdc_resp-reg_C-effctor"/>
</dbReference>
<dbReference type="PROSITE" id="PS50043">
    <property type="entry name" value="HTH_LUXR_2"/>
    <property type="match status" value="1"/>
</dbReference>
<dbReference type="SUPFAM" id="SSF46894">
    <property type="entry name" value="C-terminal effector domain of the bipartite response regulators"/>
    <property type="match status" value="1"/>
</dbReference>
<name>A0ABU1GCQ5_9GAMM</name>
<dbReference type="EMBL" id="JARWAI010000005">
    <property type="protein sequence ID" value="MDR5874834.1"/>
    <property type="molecule type" value="Genomic_DNA"/>
</dbReference>
<comment type="caution">
    <text evidence="6">The sequence shown here is derived from an EMBL/GenBank/DDBJ whole genome shotgun (WGS) entry which is preliminary data.</text>
</comment>
<evidence type="ECO:0000313" key="6">
    <source>
        <dbReference type="EMBL" id="MDR5874834.1"/>
    </source>
</evidence>
<evidence type="ECO:0000259" key="5">
    <source>
        <dbReference type="PROSITE" id="PS50110"/>
    </source>
</evidence>
<evidence type="ECO:0000313" key="7">
    <source>
        <dbReference type="Proteomes" id="UP001269267"/>
    </source>
</evidence>
<dbReference type="SMART" id="SM00448">
    <property type="entry name" value="REC"/>
    <property type="match status" value="1"/>
</dbReference>
<dbReference type="PROSITE" id="PS50110">
    <property type="entry name" value="RESPONSE_REGULATORY"/>
    <property type="match status" value="1"/>
</dbReference>
<dbReference type="PRINTS" id="PR00038">
    <property type="entry name" value="HTHLUXR"/>
</dbReference>
<dbReference type="InterPro" id="IPR001789">
    <property type="entry name" value="Sig_transdc_resp-reg_receiver"/>
</dbReference>
<dbReference type="InterPro" id="IPR058245">
    <property type="entry name" value="NreC/VraR/RcsB-like_REC"/>
</dbReference>
<dbReference type="InterPro" id="IPR011006">
    <property type="entry name" value="CheY-like_superfamily"/>
</dbReference>
<feature type="domain" description="HTH luxR-type" evidence="4">
    <location>
        <begin position="151"/>
        <end position="216"/>
    </location>
</feature>
<accession>A0ABU1GCQ5</accession>
<proteinExistence type="predicted"/>
<dbReference type="Proteomes" id="UP001269267">
    <property type="component" value="Unassembled WGS sequence"/>
</dbReference>
<dbReference type="Gene3D" id="3.40.50.2300">
    <property type="match status" value="1"/>
</dbReference>
<dbReference type="InterPro" id="IPR039420">
    <property type="entry name" value="WalR-like"/>
</dbReference>
<feature type="modified residue" description="4-aspartylphosphate" evidence="3">
    <location>
        <position position="61"/>
    </location>
</feature>
<evidence type="ECO:0000256" key="3">
    <source>
        <dbReference type="PROSITE-ProRule" id="PRU00169"/>
    </source>
</evidence>
<dbReference type="SMART" id="SM00421">
    <property type="entry name" value="HTH_LUXR"/>
    <property type="match status" value="1"/>
</dbReference>
<dbReference type="InterPro" id="IPR000792">
    <property type="entry name" value="Tscrpt_reg_LuxR_C"/>
</dbReference>
<dbReference type="Pfam" id="PF00196">
    <property type="entry name" value="GerE"/>
    <property type="match status" value="1"/>
</dbReference>
<evidence type="ECO:0000256" key="2">
    <source>
        <dbReference type="ARBA" id="ARBA00023125"/>
    </source>
</evidence>
<dbReference type="PANTHER" id="PTHR43214:SF17">
    <property type="entry name" value="TRANSCRIPTIONAL REGULATORY PROTEIN RCSB"/>
    <property type="match status" value="1"/>
</dbReference>
<evidence type="ECO:0000256" key="1">
    <source>
        <dbReference type="ARBA" id="ARBA00022553"/>
    </source>
</evidence>
<protein>
    <submittedName>
        <fullName evidence="6">Response regulator transcription factor</fullName>
    </submittedName>
</protein>
<dbReference type="PANTHER" id="PTHR43214">
    <property type="entry name" value="TWO-COMPONENT RESPONSE REGULATOR"/>
    <property type="match status" value="1"/>
</dbReference>
<dbReference type="RefSeq" id="WP_230448112.1">
    <property type="nucleotide sequence ID" value="NZ_JARWAI010000005.1"/>
</dbReference>
<organism evidence="6 7">
    <name type="scientific">Vreelandella gomseomensis</name>
    <dbReference type="NCBI Taxonomy" id="370766"/>
    <lineage>
        <taxon>Bacteria</taxon>
        <taxon>Pseudomonadati</taxon>
        <taxon>Pseudomonadota</taxon>
        <taxon>Gammaproteobacteria</taxon>
        <taxon>Oceanospirillales</taxon>
        <taxon>Halomonadaceae</taxon>
        <taxon>Vreelandella</taxon>
    </lineage>
</organism>
<feature type="domain" description="Response regulatory" evidence="5">
    <location>
        <begin position="9"/>
        <end position="126"/>
    </location>
</feature>
<gene>
    <name evidence="6" type="ORF">QC815_07825</name>
</gene>